<reference evidence="1 2" key="1">
    <citation type="submission" date="2019-06" db="EMBL/GenBank/DDBJ databases">
        <title>Sequencing the genomes of 1000 actinobacteria strains.</title>
        <authorList>
            <person name="Klenk H.-P."/>
        </authorList>
    </citation>
    <scope>NUCLEOTIDE SEQUENCE [LARGE SCALE GENOMIC DNA]</scope>
    <source>
        <strain evidence="1 2">DSM 102200</strain>
    </source>
</reference>
<dbReference type="Proteomes" id="UP000316096">
    <property type="component" value="Unassembled WGS sequence"/>
</dbReference>
<keyword evidence="2" id="KW-1185">Reference proteome</keyword>
<accession>A0A543CIW0</accession>
<comment type="caution">
    <text evidence="1">The sequence shown here is derived from an EMBL/GenBank/DDBJ whole genome shotgun (WGS) entry which is preliminary data.</text>
</comment>
<evidence type="ECO:0000313" key="1">
    <source>
        <dbReference type="EMBL" id="TQL96970.1"/>
    </source>
</evidence>
<sequence>MGASLVSDSGPYAGPSRVGFRMRNIPIPVDTNRLSFVCVAVPRPRLVNKDTGEVKVDKQGHTVFQVGLSAAEIDSGRVELINVNVSGDPDVAVGQVVEPVGLVGFVWEQARGGEMRWGIAYRASSIRPIAEQAAA</sequence>
<evidence type="ECO:0008006" key="3">
    <source>
        <dbReference type="Google" id="ProtNLM"/>
    </source>
</evidence>
<name>A0A543CIW0_9ACTN</name>
<gene>
    <name evidence="1" type="ORF">FB559_2525</name>
</gene>
<protein>
    <recommendedName>
        <fullName evidence="3">Regulatory protein</fullName>
    </recommendedName>
</protein>
<dbReference type="EMBL" id="VFOZ01000001">
    <property type="protein sequence ID" value="TQL96970.1"/>
    <property type="molecule type" value="Genomic_DNA"/>
</dbReference>
<organism evidence="1 2">
    <name type="scientific">Actinoallomurus bryophytorum</name>
    <dbReference type="NCBI Taxonomy" id="1490222"/>
    <lineage>
        <taxon>Bacteria</taxon>
        <taxon>Bacillati</taxon>
        <taxon>Actinomycetota</taxon>
        <taxon>Actinomycetes</taxon>
        <taxon>Streptosporangiales</taxon>
        <taxon>Thermomonosporaceae</taxon>
        <taxon>Actinoallomurus</taxon>
    </lineage>
</organism>
<dbReference type="AlphaFoldDB" id="A0A543CIW0"/>
<proteinExistence type="predicted"/>
<evidence type="ECO:0000313" key="2">
    <source>
        <dbReference type="Proteomes" id="UP000316096"/>
    </source>
</evidence>